<comment type="caution">
    <text evidence="12">The sequence shown here is derived from an EMBL/GenBank/DDBJ whole genome shotgun (WGS) entry which is preliminary data.</text>
</comment>
<dbReference type="PANTHER" id="PTHR43981">
    <property type="entry name" value="ENOYL-[ACYL-CARRIER-PROTEIN] REDUCTASE, MITOCHONDRIAL"/>
    <property type="match status" value="1"/>
</dbReference>
<feature type="domain" description="Enoyl reductase (ER)" evidence="11">
    <location>
        <begin position="10"/>
        <end position="331"/>
    </location>
</feature>
<dbReference type="Proteomes" id="UP001413721">
    <property type="component" value="Unassembled WGS sequence"/>
</dbReference>
<dbReference type="InterPro" id="IPR013154">
    <property type="entry name" value="ADH-like_N"/>
</dbReference>
<dbReference type="SUPFAM" id="SSF50129">
    <property type="entry name" value="GroES-like"/>
    <property type="match status" value="1"/>
</dbReference>
<evidence type="ECO:0000256" key="9">
    <source>
        <dbReference type="ARBA" id="ARBA00038963"/>
    </source>
</evidence>
<organism evidence="12 13">
    <name type="scientific">Tistrella arctica</name>
    <dbReference type="NCBI Taxonomy" id="3133430"/>
    <lineage>
        <taxon>Bacteria</taxon>
        <taxon>Pseudomonadati</taxon>
        <taxon>Pseudomonadota</taxon>
        <taxon>Alphaproteobacteria</taxon>
        <taxon>Geminicoccales</taxon>
        <taxon>Geminicoccaceae</taxon>
        <taxon>Tistrella</taxon>
    </lineage>
</organism>
<evidence type="ECO:0000256" key="5">
    <source>
        <dbReference type="ARBA" id="ARBA00022946"/>
    </source>
</evidence>
<evidence type="ECO:0000256" key="8">
    <source>
        <dbReference type="ARBA" id="ARBA00023160"/>
    </source>
</evidence>
<gene>
    <name evidence="12" type="ORF">WG926_18125</name>
</gene>
<keyword evidence="8" id="KW-0275">Fatty acid biosynthesis</keyword>
<dbReference type="Pfam" id="PF08240">
    <property type="entry name" value="ADH_N"/>
    <property type="match status" value="1"/>
</dbReference>
<evidence type="ECO:0000256" key="1">
    <source>
        <dbReference type="ARBA" id="ARBA00010371"/>
    </source>
</evidence>
<dbReference type="Gene3D" id="3.40.50.720">
    <property type="entry name" value="NAD(P)-binding Rossmann-like Domain"/>
    <property type="match status" value="1"/>
</dbReference>
<evidence type="ECO:0000256" key="10">
    <source>
        <dbReference type="ARBA" id="ARBA00048843"/>
    </source>
</evidence>
<dbReference type="Gene3D" id="3.90.180.10">
    <property type="entry name" value="Medium-chain alcohol dehydrogenases, catalytic domain"/>
    <property type="match status" value="1"/>
</dbReference>
<proteinExistence type="inferred from homology"/>
<reference evidence="12 13" key="1">
    <citation type="submission" date="2024-03" db="EMBL/GenBank/DDBJ databases">
        <title>High-quality draft genome sequencing of Tistrella sp. BH-R2-4.</title>
        <authorList>
            <person name="Dong C."/>
        </authorList>
    </citation>
    <scope>NUCLEOTIDE SEQUENCE [LARGE SCALE GENOMIC DNA]</scope>
    <source>
        <strain evidence="12 13">BH-R2-4</strain>
    </source>
</reference>
<keyword evidence="7" id="KW-0443">Lipid metabolism</keyword>
<dbReference type="PANTHER" id="PTHR43981:SF2">
    <property type="entry name" value="ENOYL-[ACYL-CARRIER-PROTEIN] REDUCTASE, MITOCHONDRIAL"/>
    <property type="match status" value="1"/>
</dbReference>
<evidence type="ECO:0000256" key="3">
    <source>
        <dbReference type="ARBA" id="ARBA00022832"/>
    </source>
</evidence>
<evidence type="ECO:0000256" key="7">
    <source>
        <dbReference type="ARBA" id="ARBA00023098"/>
    </source>
</evidence>
<dbReference type="Pfam" id="PF00107">
    <property type="entry name" value="ADH_zinc_N"/>
    <property type="match status" value="1"/>
</dbReference>
<keyword evidence="3" id="KW-0276">Fatty acid metabolism</keyword>
<evidence type="ECO:0000256" key="6">
    <source>
        <dbReference type="ARBA" id="ARBA00023002"/>
    </source>
</evidence>
<keyword evidence="5" id="KW-0809">Transit peptide</keyword>
<dbReference type="SMART" id="SM00829">
    <property type="entry name" value="PKS_ER"/>
    <property type="match status" value="1"/>
</dbReference>
<evidence type="ECO:0000256" key="2">
    <source>
        <dbReference type="ARBA" id="ARBA00022516"/>
    </source>
</evidence>
<dbReference type="InterPro" id="IPR051034">
    <property type="entry name" value="Mito_Enoyl-ACP_Reductase"/>
</dbReference>
<dbReference type="EMBL" id="JBBKTW010000006">
    <property type="protein sequence ID" value="MEN2990238.1"/>
    <property type="molecule type" value="Genomic_DNA"/>
</dbReference>
<keyword evidence="4" id="KW-0521">NADP</keyword>
<dbReference type="InterPro" id="IPR020843">
    <property type="entry name" value="ER"/>
</dbReference>
<dbReference type="SUPFAM" id="SSF51735">
    <property type="entry name" value="NAD(P)-binding Rossmann-fold domains"/>
    <property type="match status" value="1"/>
</dbReference>
<dbReference type="EC" id="1.3.1.104" evidence="9"/>
<dbReference type="InterPro" id="IPR036291">
    <property type="entry name" value="NAD(P)-bd_dom_sf"/>
</dbReference>
<evidence type="ECO:0000256" key="4">
    <source>
        <dbReference type="ARBA" id="ARBA00022857"/>
    </source>
</evidence>
<comment type="catalytic activity">
    <reaction evidence="10">
        <text>a 2,3-saturated acyl-[ACP] + NADP(+) = a (2E)-enoyl-[ACP] + NADPH + H(+)</text>
        <dbReference type="Rhea" id="RHEA:22564"/>
        <dbReference type="Rhea" id="RHEA-COMP:9925"/>
        <dbReference type="Rhea" id="RHEA-COMP:9926"/>
        <dbReference type="ChEBI" id="CHEBI:15378"/>
        <dbReference type="ChEBI" id="CHEBI:57783"/>
        <dbReference type="ChEBI" id="CHEBI:58349"/>
        <dbReference type="ChEBI" id="CHEBI:78784"/>
        <dbReference type="ChEBI" id="CHEBI:78785"/>
        <dbReference type="EC" id="1.3.1.104"/>
    </reaction>
</comment>
<evidence type="ECO:0000259" key="11">
    <source>
        <dbReference type="SMART" id="SM00829"/>
    </source>
</evidence>
<dbReference type="InterPro" id="IPR011032">
    <property type="entry name" value="GroES-like_sf"/>
</dbReference>
<name>A0ABU9YN61_9PROT</name>
<dbReference type="RefSeq" id="WP_345935361.1">
    <property type="nucleotide sequence ID" value="NZ_JBBKTV010000011.1"/>
</dbReference>
<keyword evidence="13" id="KW-1185">Reference proteome</keyword>
<evidence type="ECO:0000313" key="13">
    <source>
        <dbReference type="Proteomes" id="UP001413721"/>
    </source>
</evidence>
<keyword evidence="2" id="KW-0444">Lipid biosynthesis</keyword>
<keyword evidence="6" id="KW-0560">Oxidoreductase</keyword>
<sequence length="333" mass="33920">MPRIEVTGIGRIEDVVRIADVDYTAVPEAGKVRLRLIAAPINPADLLTIDGRYGVIPPPPFTPGSEATARVVAVGEGVDGLAVGDAVLIMPGGGLWADPLELPARHVIRLPEGVDAEQAAMLKGTLATARLLVEESGLGAGDWLVQNAANSAVGTSVARVAKRAGIRTLGIVRGEAAAEVARAAGHDAVLVLANAGADAAGLKAAAMPILGEAGARHALDAVGGGAGGALTGLLAPGSRLVNYGLLSGKPLEVPAEALVFGGVTVTGFWLLTWFRSRSPADAFALFNRLLSDMAEHGPVLDLAIEARYPIAQGVEALLHAAREGRSGKVLLTA</sequence>
<protein>
    <recommendedName>
        <fullName evidence="9">enoyl-[acyl-carrier-protein] reductase</fullName>
        <ecNumber evidence="9">1.3.1.104</ecNumber>
    </recommendedName>
</protein>
<comment type="similarity">
    <text evidence="1">Belongs to the zinc-containing alcohol dehydrogenase family. Quinone oxidoreductase subfamily.</text>
</comment>
<accession>A0ABU9YN61</accession>
<dbReference type="InterPro" id="IPR013149">
    <property type="entry name" value="ADH-like_C"/>
</dbReference>
<evidence type="ECO:0000313" key="12">
    <source>
        <dbReference type="EMBL" id="MEN2990238.1"/>
    </source>
</evidence>